<dbReference type="NCBIfam" id="TIGR01007">
    <property type="entry name" value="eps_fam"/>
    <property type="match status" value="1"/>
</dbReference>
<keyword evidence="4" id="KW-0547">Nucleotide-binding</keyword>
<dbReference type="AlphaFoldDB" id="A0A6M0Q7R0"/>
<evidence type="ECO:0000256" key="5">
    <source>
        <dbReference type="ARBA" id="ARBA00022777"/>
    </source>
</evidence>
<reference evidence="10 11" key="1">
    <citation type="submission" date="2020-02" db="EMBL/GenBank/DDBJ databases">
        <title>Bacillus aquiflavi sp. nov., isolated from yellow water of strong flavor Chinese baijiu in Yibin region of China.</title>
        <authorList>
            <person name="Xie J."/>
        </authorList>
    </citation>
    <scope>NUCLEOTIDE SEQUENCE [LARGE SCALE GENOMIC DNA]</scope>
    <source>
        <strain evidence="10 11">SA4</strain>
    </source>
</reference>
<dbReference type="InterPro" id="IPR050445">
    <property type="entry name" value="Bact_polysacc_biosynth/exp"/>
</dbReference>
<dbReference type="FunFam" id="3.40.50.300:FF:000527">
    <property type="entry name" value="Tyrosine-protein kinase etk"/>
    <property type="match status" value="1"/>
</dbReference>
<dbReference type="PANTHER" id="PTHR32309:SF13">
    <property type="entry name" value="FERRIC ENTEROBACTIN TRANSPORT PROTEIN FEPE"/>
    <property type="match status" value="1"/>
</dbReference>
<dbReference type="SUPFAM" id="SSF52540">
    <property type="entry name" value="P-loop containing nucleoside triphosphate hydrolases"/>
    <property type="match status" value="1"/>
</dbReference>
<comment type="similarity">
    <text evidence="1">Belongs to the CpsD/CapB family.</text>
</comment>
<keyword evidence="3" id="KW-0808">Transferase</keyword>
<comment type="catalytic activity">
    <reaction evidence="8">
        <text>L-tyrosyl-[protein] + ATP = O-phospho-L-tyrosyl-[protein] + ADP + H(+)</text>
        <dbReference type="Rhea" id="RHEA:10596"/>
        <dbReference type="Rhea" id="RHEA-COMP:10136"/>
        <dbReference type="Rhea" id="RHEA-COMP:20101"/>
        <dbReference type="ChEBI" id="CHEBI:15378"/>
        <dbReference type="ChEBI" id="CHEBI:30616"/>
        <dbReference type="ChEBI" id="CHEBI:46858"/>
        <dbReference type="ChEBI" id="CHEBI:61978"/>
        <dbReference type="ChEBI" id="CHEBI:456216"/>
        <dbReference type="EC" id="2.7.10.2"/>
    </reaction>
</comment>
<dbReference type="Proteomes" id="UP000481043">
    <property type="component" value="Unassembled WGS sequence"/>
</dbReference>
<feature type="domain" description="AAA" evidence="9">
    <location>
        <begin position="77"/>
        <end position="205"/>
    </location>
</feature>
<evidence type="ECO:0000256" key="2">
    <source>
        <dbReference type="ARBA" id="ARBA00011903"/>
    </source>
</evidence>
<evidence type="ECO:0000256" key="7">
    <source>
        <dbReference type="ARBA" id="ARBA00023137"/>
    </source>
</evidence>
<keyword evidence="6" id="KW-0067">ATP-binding</keyword>
<accession>A0A6M0Q7R0</accession>
<dbReference type="Gene3D" id="3.40.50.300">
    <property type="entry name" value="P-loop containing nucleotide triphosphate hydrolases"/>
    <property type="match status" value="1"/>
</dbReference>
<dbReference type="PANTHER" id="PTHR32309">
    <property type="entry name" value="TYROSINE-PROTEIN KINASE"/>
    <property type="match status" value="1"/>
</dbReference>
<comment type="caution">
    <text evidence="10">The sequence shown here is derived from an EMBL/GenBank/DDBJ whole genome shotgun (WGS) entry which is preliminary data.</text>
</comment>
<dbReference type="CDD" id="cd05387">
    <property type="entry name" value="BY-kinase"/>
    <property type="match status" value="1"/>
</dbReference>
<dbReference type="InterPro" id="IPR027417">
    <property type="entry name" value="P-loop_NTPase"/>
</dbReference>
<dbReference type="GO" id="GO:0005886">
    <property type="term" value="C:plasma membrane"/>
    <property type="evidence" value="ECO:0007669"/>
    <property type="project" value="UniProtKB-ARBA"/>
</dbReference>
<dbReference type="InterPro" id="IPR005702">
    <property type="entry name" value="Wzc-like_C"/>
</dbReference>
<gene>
    <name evidence="10" type="ORF">G4D63_11725</name>
</gene>
<dbReference type="Pfam" id="PF13614">
    <property type="entry name" value="AAA_31"/>
    <property type="match status" value="1"/>
</dbReference>
<dbReference type="EC" id="2.7.10.2" evidence="2"/>
<evidence type="ECO:0000313" key="11">
    <source>
        <dbReference type="Proteomes" id="UP000481043"/>
    </source>
</evidence>
<evidence type="ECO:0000256" key="4">
    <source>
        <dbReference type="ARBA" id="ARBA00022741"/>
    </source>
</evidence>
<evidence type="ECO:0000256" key="1">
    <source>
        <dbReference type="ARBA" id="ARBA00007316"/>
    </source>
</evidence>
<proteinExistence type="inferred from homology"/>
<dbReference type="InterPro" id="IPR025669">
    <property type="entry name" value="AAA_dom"/>
</dbReference>
<evidence type="ECO:0000256" key="6">
    <source>
        <dbReference type="ARBA" id="ARBA00022840"/>
    </source>
</evidence>
<evidence type="ECO:0000256" key="8">
    <source>
        <dbReference type="ARBA" id="ARBA00051245"/>
    </source>
</evidence>
<name>A0A6M0Q7R0_9BACI</name>
<dbReference type="GO" id="GO:0042802">
    <property type="term" value="F:identical protein binding"/>
    <property type="evidence" value="ECO:0007669"/>
    <property type="project" value="UniProtKB-ARBA"/>
</dbReference>
<dbReference type="EMBL" id="JAAIWM010000003">
    <property type="protein sequence ID" value="NEY72395.1"/>
    <property type="molecule type" value="Genomic_DNA"/>
</dbReference>
<dbReference type="GO" id="GO:0005524">
    <property type="term" value="F:ATP binding"/>
    <property type="evidence" value="ECO:0007669"/>
    <property type="project" value="UniProtKB-KW"/>
</dbReference>
<keyword evidence="7" id="KW-0829">Tyrosine-protein kinase</keyword>
<dbReference type="GO" id="GO:0004715">
    <property type="term" value="F:non-membrane spanning protein tyrosine kinase activity"/>
    <property type="evidence" value="ECO:0007669"/>
    <property type="project" value="UniProtKB-EC"/>
</dbReference>
<evidence type="ECO:0000313" key="10">
    <source>
        <dbReference type="EMBL" id="NEY72395.1"/>
    </source>
</evidence>
<keyword evidence="11" id="KW-1185">Reference proteome</keyword>
<evidence type="ECO:0000259" key="9">
    <source>
        <dbReference type="Pfam" id="PF13614"/>
    </source>
</evidence>
<evidence type="ECO:0000256" key="3">
    <source>
        <dbReference type="ARBA" id="ARBA00022679"/>
    </source>
</evidence>
<organism evidence="10 11">
    <name type="scientific">Bacillus mesophilus</name>
    <dbReference type="NCBI Taxonomy" id="1808955"/>
    <lineage>
        <taxon>Bacteria</taxon>
        <taxon>Bacillati</taxon>
        <taxon>Bacillota</taxon>
        <taxon>Bacilli</taxon>
        <taxon>Bacillales</taxon>
        <taxon>Bacillaceae</taxon>
        <taxon>Bacillus</taxon>
    </lineage>
</organism>
<protein>
    <recommendedName>
        <fullName evidence="2">non-specific protein-tyrosine kinase</fullName>
        <ecNumber evidence="2">2.7.10.2</ecNumber>
    </recommendedName>
</protein>
<sequence length="250" mass="27863">MQTKSQPLHKQIKDREVRTLVRNRRLAVASNRSLITMTTPKSPISEQYRTIRSNIMFSAVDQQLRSFMVTSPGPAEGKSTTTANLAVVFAQQGKKVLIIDADLRKPTVHYTFGLNNHIGLTNVLTKQTTLENSLRETEQEHLFVLPSGPIPPNPAEILGSRGMEDLLVEAYELFDLVIFDTPPVLAVTDAQVLANQCNGVVLVVNSGKTETEMAIRAKEQLNNAKAKLLGVVLNNKAFKESQYYYYYGKD</sequence>
<keyword evidence="5 10" id="KW-0418">Kinase</keyword>